<dbReference type="GO" id="GO:0003677">
    <property type="term" value="F:DNA binding"/>
    <property type="evidence" value="ECO:0007669"/>
    <property type="project" value="InterPro"/>
</dbReference>
<dbReference type="OrthoDB" id="9776634at2"/>
<evidence type="ECO:0000313" key="2">
    <source>
        <dbReference type="Proteomes" id="UP000036503"/>
    </source>
</evidence>
<gene>
    <name evidence="1" type="ORF">AB840_14745</name>
</gene>
<organism evidence="1 2">
    <name type="scientific">Megasphaera cerevisiae DSM 20462</name>
    <dbReference type="NCBI Taxonomy" id="1122219"/>
    <lineage>
        <taxon>Bacteria</taxon>
        <taxon>Bacillati</taxon>
        <taxon>Bacillota</taxon>
        <taxon>Negativicutes</taxon>
        <taxon>Veillonellales</taxon>
        <taxon>Veillonellaceae</taxon>
        <taxon>Megasphaera</taxon>
    </lineage>
</organism>
<dbReference type="RefSeq" id="WP_048515603.1">
    <property type="nucleotide sequence ID" value="NZ_FUXD01000074.1"/>
</dbReference>
<keyword evidence="2" id="KW-1185">Reference proteome</keyword>
<dbReference type="PATRIC" id="fig|1122219.3.peg.3399"/>
<evidence type="ECO:0008006" key="3">
    <source>
        <dbReference type="Google" id="ProtNLM"/>
    </source>
</evidence>
<accession>A0A0J6ZK44</accession>
<sequence>MAKQTRKHIYTEEEIESMHPGKAIESYMEYAETNTDELAGKLEIKPDNLQAIIRGGAGLSRSLMRRLARITDTPIDSWIEIQRRYEDALNEISDNADNPE</sequence>
<dbReference type="EMBL" id="LEKT01000087">
    <property type="protein sequence ID" value="KMO85231.1"/>
    <property type="molecule type" value="Genomic_DNA"/>
</dbReference>
<dbReference type="Gene3D" id="1.10.260.40">
    <property type="entry name" value="lambda repressor-like DNA-binding domains"/>
    <property type="match status" value="1"/>
</dbReference>
<dbReference type="AlphaFoldDB" id="A0A0J6ZK44"/>
<dbReference type="Proteomes" id="UP000036503">
    <property type="component" value="Unassembled WGS sequence"/>
</dbReference>
<dbReference type="InterPro" id="IPR010982">
    <property type="entry name" value="Lambda_DNA-bd_dom_sf"/>
</dbReference>
<comment type="caution">
    <text evidence="1">The sequence shown here is derived from an EMBL/GenBank/DDBJ whole genome shotgun (WGS) entry which is preliminary data.</text>
</comment>
<name>A0A0J6ZK44_9FIRM</name>
<reference evidence="1 2" key="1">
    <citation type="submission" date="2015-06" db="EMBL/GenBank/DDBJ databases">
        <title>Draft genome sequence of beer spoilage bacterium Megasphaera cerevisiae type strain 20462.</title>
        <authorList>
            <person name="Kutumbaka K."/>
            <person name="Pasmowitz J."/>
            <person name="Mategko J."/>
            <person name="Reyes D."/>
            <person name="Friedrich A."/>
            <person name="Han S."/>
            <person name="Martens-Habbena W."/>
            <person name="Neal-McKinney J."/>
            <person name="Janagama H.K."/>
            <person name="Nadala C."/>
            <person name="Samadpour M."/>
        </authorList>
    </citation>
    <scope>NUCLEOTIDE SEQUENCE [LARGE SCALE GENOMIC DNA]</scope>
    <source>
        <strain evidence="1 2">DSM 20462</strain>
    </source>
</reference>
<evidence type="ECO:0000313" key="1">
    <source>
        <dbReference type="EMBL" id="KMO85231.1"/>
    </source>
</evidence>
<dbReference type="SUPFAM" id="SSF47413">
    <property type="entry name" value="lambda repressor-like DNA-binding domains"/>
    <property type="match status" value="1"/>
</dbReference>
<dbReference type="InParanoid" id="A0A0J6ZK44"/>
<proteinExistence type="predicted"/>
<protein>
    <recommendedName>
        <fullName evidence="3">HTH cro/C1-type domain-containing protein</fullName>
    </recommendedName>
</protein>